<accession>A0A1B0VVN7</accession>
<dbReference type="EMBL" id="KU867307">
    <property type="protein sequence ID" value="ANA49571.1"/>
    <property type="molecule type" value="Genomic_DNA"/>
</dbReference>
<dbReference type="GeneID" id="29060401"/>
<evidence type="ECO:0000313" key="2">
    <source>
        <dbReference type="Proteomes" id="UP000204511"/>
    </source>
</evidence>
<dbReference type="RefSeq" id="YP_009286583.1">
    <property type="nucleotide sequence ID" value="NC_031065.1"/>
</dbReference>
<dbReference type="OrthoDB" id="26499at10239"/>
<sequence>MIKRKDMNEPGDMFHQVIIDHVTDKYQEEIRAVVYPNYCDRVCLKINYSGLGFELPLDQVRNLIEVLEASLMACE</sequence>
<keyword evidence="2" id="KW-1185">Reference proteome</keyword>
<protein>
    <submittedName>
        <fullName evidence="1">Uncharacterized protein</fullName>
    </submittedName>
</protein>
<proteinExistence type="predicted"/>
<gene>
    <name evidence="1" type="ORF">CGG41_216</name>
</gene>
<dbReference type="KEGG" id="vg:29060401"/>
<name>A0A1B0VVN7_9CAUD</name>
<organism evidence="1 2">
    <name type="scientific">Salmonella phage vB_SnwM_CGG4-1</name>
    <dbReference type="NCBI Taxonomy" id="1815631"/>
    <lineage>
        <taxon>Viruses</taxon>
        <taxon>Duplodnaviria</taxon>
        <taxon>Heunggongvirae</taxon>
        <taxon>Uroviricota</taxon>
        <taxon>Caudoviricetes</taxon>
        <taxon>Pantevenvirales</taxon>
        <taxon>Straboviridae</taxon>
        <taxon>Tevenvirinae</taxon>
        <taxon>Gelderlandvirus</taxon>
        <taxon>Gelderlandvirus cgg41</taxon>
    </lineage>
</organism>
<dbReference type="Proteomes" id="UP000204511">
    <property type="component" value="Genome"/>
</dbReference>
<evidence type="ECO:0000313" key="1">
    <source>
        <dbReference type="EMBL" id="ANA49571.1"/>
    </source>
</evidence>
<reference evidence="2" key="1">
    <citation type="submission" date="2016-03" db="EMBL/GenBank/DDBJ databases">
        <authorList>
            <person name="Cucic S."/>
            <person name="Anany H."/>
            <person name="Brovko L."/>
            <person name="Kropinski A.M."/>
            <person name="Griffiths M.W."/>
        </authorList>
    </citation>
    <scope>NUCLEOTIDE SEQUENCE [LARGE SCALE GENOMIC DNA]</scope>
</reference>